<evidence type="ECO:0000256" key="7">
    <source>
        <dbReference type="ARBA" id="ARBA00023136"/>
    </source>
</evidence>
<dbReference type="PANTHER" id="PTHR30614">
    <property type="entry name" value="MEMBRANE COMPONENT OF AMINO ACID ABC TRANSPORTER"/>
    <property type="match status" value="1"/>
</dbReference>
<dbReference type="RefSeq" id="WP_011639766.1">
    <property type="nucleotide sequence ID" value="NC_008346.1"/>
</dbReference>
<dbReference type="InterPro" id="IPR000515">
    <property type="entry name" value="MetI-like"/>
</dbReference>
<comment type="subcellular location">
    <subcellularLocation>
        <location evidence="1 8">Cell membrane</location>
        <topology evidence="1 8">Multi-pass membrane protein</topology>
    </subcellularLocation>
</comment>
<keyword evidence="3" id="KW-1003">Cell membrane</keyword>
<evidence type="ECO:0000256" key="6">
    <source>
        <dbReference type="ARBA" id="ARBA00022989"/>
    </source>
</evidence>
<evidence type="ECO:0000256" key="2">
    <source>
        <dbReference type="ARBA" id="ARBA00022448"/>
    </source>
</evidence>
<dbReference type="GO" id="GO:0043190">
    <property type="term" value="C:ATP-binding cassette (ABC) transporter complex"/>
    <property type="evidence" value="ECO:0007669"/>
    <property type="project" value="InterPro"/>
</dbReference>
<feature type="transmembrane region" description="Helical" evidence="8">
    <location>
        <begin position="21"/>
        <end position="41"/>
    </location>
</feature>
<name>Q0B046_SYNWW</name>
<dbReference type="InterPro" id="IPR010065">
    <property type="entry name" value="AA_ABC_transptr_permease_3TM"/>
</dbReference>
<dbReference type="Gene3D" id="1.10.3720.10">
    <property type="entry name" value="MetI-like"/>
    <property type="match status" value="1"/>
</dbReference>
<evidence type="ECO:0000313" key="11">
    <source>
        <dbReference type="Proteomes" id="UP000001968"/>
    </source>
</evidence>
<dbReference type="SUPFAM" id="SSF161098">
    <property type="entry name" value="MetI-like"/>
    <property type="match status" value="1"/>
</dbReference>
<evidence type="ECO:0000313" key="10">
    <source>
        <dbReference type="EMBL" id="ABI67658.1"/>
    </source>
</evidence>
<dbReference type="GO" id="GO:0006865">
    <property type="term" value="P:amino acid transport"/>
    <property type="evidence" value="ECO:0007669"/>
    <property type="project" value="UniProtKB-KW"/>
</dbReference>
<keyword evidence="2 8" id="KW-0813">Transport</keyword>
<dbReference type="Proteomes" id="UP000001968">
    <property type="component" value="Chromosome"/>
</dbReference>
<feature type="domain" description="ABC transmembrane type-1" evidence="9">
    <location>
        <begin position="15"/>
        <end position="203"/>
    </location>
</feature>
<feature type="transmembrane region" description="Helical" evidence="8">
    <location>
        <begin position="53"/>
        <end position="74"/>
    </location>
</feature>
<dbReference type="NCBIfam" id="TIGR01726">
    <property type="entry name" value="HEQRo_perm_3TM"/>
    <property type="match status" value="1"/>
</dbReference>
<keyword evidence="6 8" id="KW-1133">Transmembrane helix</keyword>
<keyword evidence="7 8" id="KW-0472">Membrane</keyword>
<comment type="similarity">
    <text evidence="8">Belongs to the binding-protein-dependent transport system permease family.</text>
</comment>
<accession>Q0B046</accession>
<feature type="transmembrane region" description="Helical" evidence="8">
    <location>
        <begin position="181"/>
        <end position="202"/>
    </location>
</feature>
<organism evidence="10 11">
    <name type="scientific">Syntrophomonas wolfei subsp. wolfei (strain DSM 2245B / Goettingen)</name>
    <dbReference type="NCBI Taxonomy" id="335541"/>
    <lineage>
        <taxon>Bacteria</taxon>
        <taxon>Bacillati</taxon>
        <taxon>Bacillota</taxon>
        <taxon>Clostridia</taxon>
        <taxon>Eubacteriales</taxon>
        <taxon>Syntrophomonadaceae</taxon>
        <taxon>Syntrophomonas</taxon>
    </lineage>
</organism>
<dbReference type="GO" id="GO:0022857">
    <property type="term" value="F:transmembrane transporter activity"/>
    <property type="evidence" value="ECO:0007669"/>
    <property type="project" value="InterPro"/>
</dbReference>
<dbReference type="PANTHER" id="PTHR30614:SF0">
    <property type="entry name" value="L-CYSTINE TRANSPORT SYSTEM PERMEASE PROTEIN TCYL"/>
    <property type="match status" value="1"/>
</dbReference>
<reference evidence="10" key="1">
    <citation type="submission" date="2006-08" db="EMBL/GenBank/DDBJ databases">
        <title>Complete sequence of Syntrophomonas wolfei subsp. wolfei str. Goettingen.</title>
        <authorList>
            <consortium name="US DOE Joint Genome Institute"/>
            <person name="Copeland A."/>
            <person name="Lucas S."/>
            <person name="Lapidus A."/>
            <person name="Barry K."/>
            <person name="Detter J.C."/>
            <person name="Glavina del Rio T."/>
            <person name="Hammon N."/>
            <person name="Israni S."/>
            <person name="Dalin E."/>
            <person name="Tice H."/>
            <person name="Pitluck S."/>
            <person name="Brettin T."/>
            <person name="Sims D."/>
            <person name="Bruce D."/>
            <person name="Han C."/>
            <person name="Tapia R."/>
            <person name="Gilna P."/>
            <person name="Schmutz J."/>
            <person name="Larimer F."/>
            <person name="Land M."/>
            <person name="Hauser L."/>
            <person name="Kyrpides N."/>
            <person name="Kim E."/>
            <person name="Boone D.R."/>
            <person name="Brockman F."/>
            <person name="Culley D."/>
            <person name="Ferry J."/>
            <person name="Gunsalus R."/>
            <person name="McInerney M.J."/>
            <person name="Morrison M."/>
            <person name="Plugge C."/>
            <person name="Rohlin L."/>
            <person name="Scholten J."/>
            <person name="Sieber J."/>
            <person name="Stams A.J.M."/>
            <person name="Richardson P."/>
        </authorList>
    </citation>
    <scope>NUCLEOTIDE SEQUENCE</scope>
    <source>
        <strain evidence="10">Goettingen G311</strain>
    </source>
</reference>
<dbReference type="HOGENOM" id="CLU_019602_1_1_9"/>
<dbReference type="EMBL" id="CP000448">
    <property type="protein sequence ID" value="ABI67658.1"/>
    <property type="molecule type" value="Genomic_DNA"/>
</dbReference>
<dbReference type="InterPro" id="IPR035906">
    <property type="entry name" value="MetI-like_sf"/>
</dbReference>
<dbReference type="PROSITE" id="PS50928">
    <property type="entry name" value="ABC_TM1"/>
    <property type="match status" value="1"/>
</dbReference>
<protein>
    <submittedName>
        <fullName evidence="10">Putative ABC transporter permease protein</fullName>
    </submittedName>
</protein>
<gene>
    <name evidence="10" type="ordered locus">Swol_0315</name>
</gene>
<dbReference type="CDD" id="cd06261">
    <property type="entry name" value="TM_PBP2"/>
    <property type="match status" value="1"/>
</dbReference>
<dbReference type="AlphaFoldDB" id="Q0B046"/>
<evidence type="ECO:0000256" key="4">
    <source>
        <dbReference type="ARBA" id="ARBA00022692"/>
    </source>
</evidence>
<evidence type="ECO:0000256" key="3">
    <source>
        <dbReference type="ARBA" id="ARBA00022475"/>
    </source>
</evidence>
<evidence type="ECO:0000256" key="5">
    <source>
        <dbReference type="ARBA" id="ARBA00022970"/>
    </source>
</evidence>
<dbReference type="OrthoDB" id="9787841at2"/>
<sequence length="213" mass="24721">MDYIIMLLPSMLKGLTVTLKLFSITLVMALPLGVIMGMARISSFSPLRWFMEFYVWLFRGTPLLLQLLFMYFGLMTLGLRLEREMAAYLAFVLNYSAYLAEIFRAGIQSIDRGQYEAADVLGLSRYQTMTNIILPQVFKRVLPPIGNEVINLVKDTALVYVLAISELSRVARTHVMRDDTFIPFLIAAIFYLMMTGMVQRFFKWVELRYDYFH</sequence>
<dbReference type="FunFam" id="1.10.3720.10:FF:000006">
    <property type="entry name" value="Glutamate/aspartate ABC transporter, permease protein GltK"/>
    <property type="match status" value="1"/>
</dbReference>
<dbReference type="STRING" id="335541.Swol_0315"/>
<evidence type="ECO:0000256" key="8">
    <source>
        <dbReference type="RuleBase" id="RU363032"/>
    </source>
</evidence>
<proteinExistence type="inferred from homology"/>
<keyword evidence="5" id="KW-0029">Amino-acid transport</keyword>
<evidence type="ECO:0000256" key="1">
    <source>
        <dbReference type="ARBA" id="ARBA00004651"/>
    </source>
</evidence>
<evidence type="ECO:0000259" key="9">
    <source>
        <dbReference type="PROSITE" id="PS50928"/>
    </source>
</evidence>
<dbReference type="Pfam" id="PF00528">
    <property type="entry name" value="BPD_transp_1"/>
    <property type="match status" value="1"/>
</dbReference>
<keyword evidence="4 8" id="KW-0812">Transmembrane</keyword>
<dbReference type="InterPro" id="IPR043429">
    <property type="entry name" value="ArtM/GltK/GlnP/TcyL/YhdX-like"/>
</dbReference>
<feature type="transmembrane region" description="Helical" evidence="8">
    <location>
        <begin position="86"/>
        <end position="107"/>
    </location>
</feature>
<dbReference type="eggNOG" id="COG0765">
    <property type="taxonomic scope" value="Bacteria"/>
</dbReference>
<keyword evidence="11" id="KW-1185">Reference proteome</keyword>
<dbReference type="KEGG" id="swo:Swol_0315"/>